<protein>
    <submittedName>
        <fullName evidence="4">Putative exported protein</fullName>
    </submittedName>
</protein>
<feature type="domain" description="YhdP central" evidence="3">
    <location>
        <begin position="64"/>
        <end position="1418"/>
    </location>
</feature>
<dbReference type="PANTHER" id="PTHR38690">
    <property type="entry name" value="PROTEASE-RELATED"/>
    <property type="match status" value="1"/>
</dbReference>
<dbReference type="NCBIfam" id="TIGR02099">
    <property type="entry name" value="YhdP family protein"/>
    <property type="match status" value="1"/>
</dbReference>
<proteinExistence type="predicted"/>
<evidence type="ECO:0000256" key="2">
    <source>
        <dbReference type="SAM" id="Phobius"/>
    </source>
</evidence>
<feature type="transmembrane region" description="Helical" evidence="2">
    <location>
        <begin position="66"/>
        <end position="90"/>
    </location>
</feature>
<keyword evidence="5" id="KW-1185">Reference proteome</keyword>
<sequence>MSSRATPPADPSAAAAGGTPALEGAAGAGSPPSLQGSLRALAFARACGRALLAGLRHPVWRGLGRVLVRLALALVLLALLAGLLIRFVLWPQASAARTWLEQRGSVALAAQLSIGQLDTYWDGWHPAFHARDVKAVDAEQRVLLAAGELDGKLSWRSLFSMDVLFQRISASRTDLLIRRSADGKLKVAGMAVDTTGAQPQDNRLFDWLLAQGKVELTDGKLRWLDDKNKLPQLDVGDIQLSVQRHGSRHTFKLEAQSATLAPRPLVVQADFRHEYLHRTGDWHNWYGQASWDLGRLELPVLQRYLAVFDRVTRGTFSTDGTIEFRGGQITRSQARLRASSVDLKLSGAPEALKLASAQAFVLHRAGRDRDHILTIDTLLWQPEPAEGPAVPPARQAQAASAAAASPGAASAAAGLASGEGAWREGMRKVVVGWATDNKGALRKFTLKAPTFDLNTVRALATSLPLDTALSRQLRALQPSGHVDNLDVNWTRDRQGILSRRDGQRHFNVQGTLRSVSVLGQPANPPVGANGKPHLGVPGFSRISGSFSFDERQGSARFEGNNAALMLPGMFEDPRLSFDQINGEVRWTNDNGKLAVRTDGVQFANADTAGSVRGTWHAGGDGHGGIADLTGELTRAQVSRVPRYLPMGIPASTRQYLAGALVGGEASDVRFLLKGDLEHFPFHSPFEGAGDFRVEVPIQHVSYQIAPHVSAPAGSVASASNDGKAWPNFTDISGHLLFERGGLSFLAQRAGVQGAAGVTLQDVNGRIADLGEHGRLVLDGSANGSMAGFLRFVAASPVRDWTGQVLTDMRAQGNGELRLKLDLPLTEAHATKVDGQFRLPGNDVVLIPQLPVLAGTTGVVAFNEHGFQLNDLRARFLGGEIRAGGGSQPDGTIRVNAGGNLTAQGIREALGASPAAWLVQKLEGSTAYSAVIGVRDHQPQITVASELAGLAVNLPAPMAKSAAQAVPMRFELRPAAARAGSEEMLVQYGNVLNARYLLRRNGDAVEVQAGGIGIEQPAPQPASGVTAALTASRFDLDAWRALLVEAGKASAGHAEPVSAYLPEHIAARTRTLHAFGREFDDVVLEATRESAGWGMQIESRQVAGNLRWRSEAATPAGALTLRLSHLSIPDTGDAASAGDPLDGSTSDLPALDLVADRFELHGRDFGKLEVKARSSEDGGEPVWTLDRLVIEQPGATFTGSGSWRLPRRVREGAAAERRTLLDFKLDVRNGGQVLERMGLPHMLADGHGTFEGRVGWRGSPLSIDYPTLSGRMKLQLENGQILSVDPGAAKLLGVLSLQGLMRLATFDFRGVAGQGMVFDEITGIGTIENGVASTKDFALKGGQLRASMTGSANIPRETQDLDVTVVPRINATSASVAAAFINPALGIGTLAAQLLFADEFSKAFSSRFHISGGWANPQIIKVGENKTDAPPVQGLFNRVYPAPSP</sequence>
<dbReference type="Proteomes" id="UP000031843">
    <property type="component" value="Chromosome main"/>
</dbReference>
<name>A0A0C4Y0W9_9BURK</name>
<keyword evidence="2" id="KW-0812">Transmembrane</keyword>
<feature type="region of interest" description="Disordered" evidence="1">
    <location>
        <begin position="1"/>
        <end position="30"/>
    </location>
</feature>
<organism evidence="4 5">
    <name type="scientific">Cupriavidus basilensis</name>
    <dbReference type="NCBI Taxonomy" id="68895"/>
    <lineage>
        <taxon>Bacteria</taxon>
        <taxon>Pseudomonadati</taxon>
        <taxon>Pseudomonadota</taxon>
        <taxon>Betaproteobacteria</taxon>
        <taxon>Burkholderiales</taxon>
        <taxon>Burkholderiaceae</taxon>
        <taxon>Cupriavidus</taxon>
    </lineage>
</organism>
<dbReference type="Pfam" id="PF13116">
    <property type="entry name" value="YhdP"/>
    <property type="match status" value="1"/>
</dbReference>
<dbReference type="RefSeq" id="WP_082054809.1">
    <property type="nucleotide sequence ID" value="NZ_CP010536.1"/>
</dbReference>
<dbReference type="OrthoDB" id="8521382at2"/>
<evidence type="ECO:0000259" key="3">
    <source>
        <dbReference type="Pfam" id="PF13116"/>
    </source>
</evidence>
<reference evidence="4 5" key="1">
    <citation type="journal article" date="2015" name="Genome Announc.">
        <title>Complete Genome Sequence of Cupriavidus basilensis 4G11, Isolated from the Oak Ridge Field Research Center Site.</title>
        <authorList>
            <person name="Ray J."/>
            <person name="Waters R.J."/>
            <person name="Skerker J.M."/>
            <person name="Kuehl J.V."/>
            <person name="Price M.N."/>
            <person name="Huang J."/>
            <person name="Chakraborty R."/>
            <person name="Arkin A.P."/>
            <person name="Deutschbauer A."/>
        </authorList>
    </citation>
    <scope>NUCLEOTIDE SEQUENCE [LARGE SCALE GENOMIC DNA]</scope>
    <source>
        <strain evidence="4">4G11</strain>
    </source>
</reference>
<gene>
    <name evidence="4" type="ORF">RR42_m1216</name>
</gene>
<dbReference type="InterPro" id="IPR011836">
    <property type="entry name" value="YhdP"/>
</dbReference>
<evidence type="ECO:0000313" key="4">
    <source>
        <dbReference type="EMBL" id="AJG18622.1"/>
    </source>
</evidence>
<dbReference type="STRING" id="68895.RR42_m1216"/>
<dbReference type="KEGG" id="cbw:RR42_m1216"/>
<dbReference type="EMBL" id="CP010536">
    <property type="protein sequence ID" value="AJG18622.1"/>
    <property type="molecule type" value="Genomic_DNA"/>
</dbReference>
<accession>A0A0C4Y0W9</accession>
<dbReference type="PANTHER" id="PTHR38690:SF1">
    <property type="entry name" value="PROTEASE"/>
    <property type="match status" value="1"/>
</dbReference>
<keyword evidence="2" id="KW-1133">Transmembrane helix</keyword>
<evidence type="ECO:0000256" key="1">
    <source>
        <dbReference type="SAM" id="MobiDB-lite"/>
    </source>
</evidence>
<feature type="compositionally biased region" description="Low complexity" evidence="1">
    <location>
        <begin position="1"/>
        <end position="29"/>
    </location>
</feature>
<keyword evidence="2" id="KW-0472">Membrane</keyword>
<dbReference type="InterPro" id="IPR025263">
    <property type="entry name" value="YhdP_central"/>
</dbReference>
<evidence type="ECO:0000313" key="5">
    <source>
        <dbReference type="Proteomes" id="UP000031843"/>
    </source>
</evidence>